<dbReference type="SUPFAM" id="SSF55729">
    <property type="entry name" value="Acyl-CoA N-acyltransferases (Nat)"/>
    <property type="match status" value="1"/>
</dbReference>
<keyword evidence="13" id="KW-1185">Reference proteome</keyword>
<name>A0AAV5RTY0_MAUHU</name>
<dbReference type="Pfam" id="PF10394">
    <property type="entry name" value="Hat1_N"/>
    <property type="match status" value="1"/>
</dbReference>
<sequence>MSTVEDFQPQNWQASSTEALKISLIPAAEGAGALQFSPTFTYPIFGDEEQIYGFRDLVIHLVFDSVTFKPFLNVKYSATAGDDVDAQRDVIDKITPFLPEGDFIQRDEAAWVDAFMKERETFDINALGAERVDEYKGAADGATYGVYRAPLGQLAAADAAAQATNPGAQSPLVRFWKRIQILTLLFIEAATYISLEDEPEWELYLTFNEADRTLVGLCTAYKYWDYRDAGAFDSSEAPAYRKKISQFLVLPPYQGQGHGSALYNAIYRGWFRDSTVTELTVEEPNEAFDDMRDRNDLEMLERAGFFAEVPAEPAHSGDRLLVSDEWAEQMRHKYKLEQRQFSRLLEMALLHLGREPYFAVQVKRRICIKNRDALAELADAEQRAKAVSDSFELVKSDYLRILAGCTFAKGK</sequence>
<dbReference type="GO" id="GO:0000781">
    <property type="term" value="C:chromosome, telomeric region"/>
    <property type="evidence" value="ECO:0007669"/>
    <property type="project" value="GOC"/>
</dbReference>
<dbReference type="GO" id="GO:0031509">
    <property type="term" value="P:subtelomeric heterochromatin formation"/>
    <property type="evidence" value="ECO:0007669"/>
    <property type="project" value="InterPro"/>
</dbReference>
<comment type="catalytic activity">
    <reaction evidence="10">
        <text>L-lysyl-[protein] + acetyl-CoA = N(6)-acetyl-L-lysyl-[protein] + CoA + H(+)</text>
        <dbReference type="Rhea" id="RHEA:45948"/>
        <dbReference type="Rhea" id="RHEA-COMP:9752"/>
        <dbReference type="Rhea" id="RHEA-COMP:10731"/>
        <dbReference type="ChEBI" id="CHEBI:15378"/>
        <dbReference type="ChEBI" id="CHEBI:29969"/>
        <dbReference type="ChEBI" id="CHEBI:57287"/>
        <dbReference type="ChEBI" id="CHEBI:57288"/>
        <dbReference type="ChEBI" id="CHEBI:61930"/>
        <dbReference type="EC" id="2.3.1.48"/>
    </reaction>
</comment>
<dbReference type="AlphaFoldDB" id="A0AAV5RTY0"/>
<dbReference type="GO" id="GO:0042393">
    <property type="term" value="F:histone binding"/>
    <property type="evidence" value="ECO:0007669"/>
    <property type="project" value="InterPro"/>
</dbReference>
<keyword evidence="5" id="KW-0808">Transferase</keyword>
<comment type="caution">
    <text evidence="12">The sequence shown here is derived from an EMBL/GenBank/DDBJ whole genome shotgun (WGS) entry which is preliminary data.</text>
</comment>
<dbReference type="InterPro" id="IPR013523">
    <property type="entry name" value="Hist_AcTrfase_HAT1_C"/>
</dbReference>
<reference evidence="12 13" key="1">
    <citation type="journal article" date="2023" name="Elife">
        <title>Identification of key yeast species and microbe-microbe interactions impacting larval growth of Drosophila in the wild.</title>
        <authorList>
            <person name="Mure A."/>
            <person name="Sugiura Y."/>
            <person name="Maeda R."/>
            <person name="Honda K."/>
            <person name="Sakurai N."/>
            <person name="Takahashi Y."/>
            <person name="Watada M."/>
            <person name="Katoh T."/>
            <person name="Gotoh A."/>
            <person name="Gotoh Y."/>
            <person name="Taniguchi I."/>
            <person name="Nakamura K."/>
            <person name="Hayashi T."/>
            <person name="Katayama T."/>
            <person name="Uemura T."/>
            <person name="Hattori Y."/>
        </authorList>
    </citation>
    <scope>NUCLEOTIDE SEQUENCE [LARGE SCALE GENOMIC DNA]</scope>
    <source>
        <strain evidence="12 13">KH-74</strain>
    </source>
</reference>
<organism evidence="12 13">
    <name type="scientific">Maudiozyma humilis</name>
    <name type="common">Sour dough yeast</name>
    <name type="synonym">Kazachstania humilis</name>
    <dbReference type="NCBI Taxonomy" id="51915"/>
    <lineage>
        <taxon>Eukaryota</taxon>
        <taxon>Fungi</taxon>
        <taxon>Dikarya</taxon>
        <taxon>Ascomycota</taxon>
        <taxon>Saccharomycotina</taxon>
        <taxon>Saccharomycetes</taxon>
        <taxon>Saccharomycetales</taxon>
        <taxon>Saccharomycetaceae</taxon>
        <taxon>Maudiozyma</taxon>
    </lineage>
</organism>
<comment type="subcellular location">
    <subcellularLocation>
        <location evidence="1">Nucleus</location>
    </subcellularLocation>
</comment>
<evidence type="ECO:0000313" key="12">
    <source>
        <dbReference type="EMBL" id="GMM54621.1"/>
    </source>
</evidence>
<evidence type="ECO:0000256" key="8">
    <source>
        <dbReference type="ARBA" id="ARBA00023242"/>
    </source>
</evidence>
<dbReference type="Proteomes" id="UP001377567">
    <property type="component" value="Unassembled WGS sequence"/>
</dbReference>
<evidence type="ECO:0000256" key="10">
    <source>
        <dbReference type="ARBA" id="ARBA00048017"/>
    </source>
</evidence>
<evidence type="ECO:0000259" key="11">
    <source>
        <dbReference type="PROSITE" id="PS51186"/>
    </source>
</evidence>
<accession>A0AAV5RTY0</accession>
<keyword evidence="9" id="KW-0012">Acyltransferase</keyword>
<keyword evidence="7" id="KW-0234">DNA repair</keyword>
<dbReference type="InterPro" id="IPR016181">
    <property type="entry name" value="Acyl_CoA_acyltransferase"/>
</dbReference>
<dbReference type="Gene3D" id="3.40.630.30">
    <property type="match status" value="1"/>
</dbReference>
<dbReference type="Pfam" id="PF00583">
    <property type="entry name" value="Acetyltransf_1"/>
    <property type="match status" value="1"/>
</dbReference>
<evidence type="ECO:0000256" key="6">
    <source>
        <dbReference type="ARBA" id="ARBA00022763"/>
    </source>
</evidence>
<evidence type="ECO:0000313" key="13">
    <source>
        <dbReference type="Proteomes" id="UP001377567"/>
    </source>
</evidence>
<keyword evidence="6" id="KW-0227">DNA damage</keyword>
<dbReference type="InterPro" id="IPR019467">
    <property type="entry name" value="Hat1_N"/>
</dbReference>
<keyword evidence="8" id="KW-0539">Nucleus</keyword>
<proteinExistence type="inferred from homology"/>
<evidence type="ECO:0000256" key="2">
    <source>
        <dbReference type="ARBA" id="ARBA00010543"/>
    </source>
</evidence>
<protein>
    <recommendedName>
        <fullName evidence="4">Histone acetyltransferase type B catalytic subunit</fullName>
        <ecNumber evidence="3">2.3.1.48</ecNumber>
    </recommendedName>
</protein>
<evidence type="ECO:0000256" key="1">
    <source>
        <dbReference type="ARBA" id="ARBA00004123"/>
    </source>
</evidence>
<dbReference type="InterPro" id="IPR000182">
    <property type="entry name" value="GNAT_dom"/>
</dbReference>
<dbReference type="Pfam" id="PF21184">
    <property type="entry name" value="HAT1_C_fung"/>
    <property type="match status" value="1"/>
</dbReference>
<gene>
    <name evidence="12" type="ORF">DAKH74_012370</name>
</gene>
<dbReference type="GO" id="GO:0006281">
    <property type="term" value="P:DNA repair"/>
    <property type="evidence" value="ECO:0007669"/>
    <property type="project" value="UniProtKB-KW"/>
</dbReference>
<dbReference type="InterPro" id="IPR017380">
    <property type="entry name" value="Hist_AcTrfase_B-typ_cat-su"/>
</dbReference>
<dbReference type="EMBL" id="BTGD01000003">
    <property type="protein sequence ID" value="GMM54621.1"/>
    <property type="molecule type" value="Genomic_DNA"/>
</dbReference>
<evidence type="ECO:0000256" key="7">
    <source>
        <dbReference type="ARBA" id="ARBA00023204"/>
    </source>
</evidence>
<evidence type="ECO:0000256" key="5">
    <source>
        <dbReference type="ARBA" id="ARBA00022679"/>
    </source>
</evidence>
<dbReference type="GO" id="GO:0004402">
    <property type="term" value="F:histone acetyltransferase activity"/>
    <property type="evidence" value="ECO:0007669"/>
    <property type="project" value="InterPro"/>
</dbReference>
<dbReference type="InterPro" id="IPR037113">
    <property type="entry name" value="Hat1_N_sf"/>
</dbReference>
<evidence type="ECO:0000256" key="3">
    <source>
        <dbReference type="ARBA" id="ARBA00013184"/>
    </source>
</evidence>
<dbReference type="GO" id="GO:0005634">
    <property type="term" value="C:nucleus"/>
    <property type="evidence" value="ECO:0007669"/>
    <property type="project" value="UniProtKB-SubCell"/>
</dbReference>
<dbReference type="PANTHER" id="PTHR12046">
    <property type="entry name" value="HISTONE ACETYLTRANSFERASE TYPE B CATALYTIC SUBUNIT"/>
    <property type="match status" value="1"/>
</dbReference>
<evidence type="ECO:0000256" key="4">
    <source>
        <dbReference type="ARBA" id="ARBA00021268"/>
    </source>
</evidence>
<dbReference type="PROSITE" id="PS51186">
    <property type="entry name" value="GNAT"/>
    <property type="match status" value="1"/>
</dbReference>
<dbReference type="EC" id="2.3.1.48" evidence="3"/>
<comment type="similarity">
    <text evidence="2">Belongs to the HAT1 family.</text>
</comment>
<feature type="domain" description="N-acetyltransferase" evidence="11">
    <location>
        <begin position="171"/>
        <end position="335"/>
    </location>
</feature>
<dbReference type="Gene3D" id="3.90.360.10">
    <property type="entry name" value="Histone acetyl transferase 1 (HAT1), N-terminal domain"/>
    <property type="match status" value="1"/>
</dbReference>
<dbReference type="Gene3D" id="1.10.10.390">
    <property type="match status" value="1"/>
</dbReference>
<evidence type="ECO:0000256" key="9">
    <source>
        <dbReference type="ARBA" id="ARBA00023315"/>
    </source>
</evidence>
<dbReference type="CDD" id="cd04301">
    <property type="entry name" value="NAT_SF"/>
    <property type="match status" value="1"/>
</dbReference>